<dbReference type="AlphaFoldDB" id="A0A1I3RLQ6"/>
<reference evidence="2 3" key="1">
    <citation type="submission" date="2016-10" db="EMBL/GenBank/DDBJ databases">
        <authorList>
            <person name="de Groot N.N."/>
        </authorList>
    </citation>
    <scope>NUCLEOTIDE SEQUENCE [LARGE SCALE GENOMIC DNA]</scope>
    <source>
        <strain evidence="2 3">CGMCC 1.11156</strain>
    </source>
</reference>
<evidence type="ECO:0000313" key="3">
    <source>
        <dbReference type="Proteomes" id="UP000198649"/>
    </source>
</evidence>
<dbReference type="RefSeq" id="WP_091117643.1">
    <property type="nucleotide sequence ID" value="NZ_BKAF01000018.1"/>
</dbReference>
<keyword evidence="1" id="KW-0472">Membrane</keyword>
<dbReference type="Proteomes" id="UP000198649">
    <property type="component" value="Unassembled WGS sequence"/>
</dbReference>
<sequence length="243" mass="26067">MPPTTAVATTAPWQVEPWGRFSRACRWALIACWVALTFIALLAGERGSSLSDLEDAVASGDIQEVQLAGGLADGERGSASVQVRWDRGLMTYMTALVEERPLRSARSGVQRDGGEPVVTDVEARLRALQPELRVTRTTWSGPGASVLGWGLPGWAGLLYPGVLLGTLFSLTGSPQPWRGTRWAWFWLLVLVPPVGVPAYLLLAGPTPPLPAPRRPERRLRGSDGFLLGIAGGIGLAILVAWLT</sequence>
<keyword evidence="3" id="KW-1185">Reference proteome</keyword>
<protein>
    <submittedName>
        <fullName evidence="2">Uncharacterized protein</fullName>
    </submittedName>
</protein>
<feature type="transmembrane region" description="Helical" evidence="1">
    <location>
        <begin position="27"/>
        <end position="44"/>
    </location>
</feature>
<evidence type="ECO:0000313" key="2">
    <source>
        <dbReference type="EMBL" id="SFJ46187.1"/>
    </source>
</evidence>
<keyword evidence="1" id="KW-1133">Transmembrane helix</keyword>
<dbReference type="EMBL" id="FOQG01000033">
    <property type="protein sequence ID" value="SFJ46187.1"/>
    <property type="molecule type" value="Genomic_DNA"/>
</dbReference>
<gene>
    <name evidence="2" type="ORF">SAMN05216561_1337</name>
</gene>
<proteinExistence type="predicted"/>
<feature type="transmembrane region" description="Helical" evidence="1">
    <location>
        <begin position="224"/>
        <end position="242"/>
    </location>
</feature>
<dbReference type="STRING" id="1005945.SAMN05216561_1337"/>
<organism evidence="2 3">
    <name type="scientific">Nocardioides psychrotolerans</name>
    <dbReference type="NCBI Taxonomy" id="1005945"/>
    <lineage>
        <taxon>Bacteria</taxon>
        <taxon>Bacillati</taxon>
        <taxon>Actinomycetota</taxon>
        <taxon>Actinomycetes</taxon>
        <taxon>Propionibacteriales</taxon>
        <taxon>Nocardioidaceae</taxon>
        <taxon>Nocardioides</taxon>
    </lineage>
</organism>
<feature type="transmembrane region" description="Helical" evidence="1">
    <location>
        <begin position="182"/>
        <end position="203"/>
    </location>
</feature>
<name>A0A1I3RLQ6_9ACTN</name>
<feature type="transmembrane region" description="Helical" evidence="1">
    <location>
        <begin position="146"/>
        <end position="170"/>
    </location>
</feature>
<keyword evidence="1" id="KW-0812">Transmembrane</keyword>
<evidence type="ECO:0000256" key="1">
    <source>
        <dbReference type="SAM" id="Phobius"/>
    </source>
</evidence>
<accession>A0A1I3RLQ6</accession>